<feature type="domain" description="SprT-like" evidence="1">
    <location>
        <begin position="4"/>
        <end position="144"/>
    </location>
</feature>
<organism evidence="2 3">
    <name type="scientific">Macrococcus armenti</name>
    <dbReference type="NCBI Taxonomy" id="2875764"/>
    <lineage>
        <taxon>Bacteria</taxon>
        <taxon>Bacillati</taxon>
        <taxon>Bacillota</taxon>
        <taxon>Bacilli</taxon>
        <taxon>Bacillales</taxon>
        <taxon>Staphylococcaceae</taxon>
        <taxon>Macrococcus</taxon>
    </lineage>
</organism>
<protein>
    <submittedName>
        <fullName evidence="2">SprT family protein</fullName>
    </submittedName>
</protein>
<dbReference type="Proteomes" id="UP000830343">
    <property type="component" value="Chromosome"/>
</dbReference>
<sequence length="148" mass="17722">MDNNELQRLTENISLQHFNKPFLHEALFNNRLRATGGRYILQSHNIEISTKQYEAFGEAAITEIIKHELVHYHLHIEGKGYRHRDRDFKALAKEVGAPRYCSPLPNRTYKYRYICKRCDTVYPRQRRMSTYRYRCKCGGRLKEEITQQ</sequence>
<reference evidence="2" key="1">
    <citation type="submission" date="2022-03" db="EMBL/GenBank/DDBJ databases">
        <authorList>
            <person name="Vrbovska V."/>
            <person name="Kovarovic V."/>
            <person name="Botka T."/>
            <person name="Pantucek R."/>
        </authorList>
    </citation>
    <scope>NUCLEOTIDE SEQUENCE</scope>
    <source>
        <strain evidence="2">CCM 2609</strain>
    </source>
</reference>
<proteinExistence type="predicted"/>
<dbReference type="Pfam" id="PF10263">
    <property type="entry name" value="SprT-like"/>
    <property type="match status" value="1"/>
</dbReference>
<keyword evidence="3" id="KW-1185">Reference proteome</keyword>
<evidence type="ECO:0000259" key="1">
    <source>
        <dbReference type="SMART" id="SM00731"/>
    </source>
</evidence>
<dbReference type="RefSeq" id="WP_243365647.1">
    <property type="nucleotide sequence ID" value="NZ_CP094348.1"/>
</dbReference>
<dbReference type="NCBIfam" id="NF003339">
    <property type="entry name" value="PRK04351.1"/>
    <property type="match status" value="1"/>
</dbReference>
<evidence type="ECO:0000313" key="2">
    <source>
        <dbReference type="EMBL" id="UOB20262.1"/>
    </source>
</evidence>
<accession>A0ABY3ZU00</accession>
<dbReference type="EMBL" id="CP094348">
    <property type="protein sequence ID" value="UOB20262.1"/>
    <property type="molecule type" value="Genomic_DNA"/>
</dbReference>
<dbReference type="SMART" id="SM00731">
    <property type="entry name" value="SprT"/>
    <property type="match status" value="1"/>
</dbReference>
<evidence type="ECO:0000313" key="3">
    <source>
        <dbReference type="Proteomes" id="UP000830343"/>
    </source>
</evidence>
<name>A0ABY3ZU00_9STAP</name>
<gene>
    <name evidence="2" type="ORF">MRZ06_09735</name>
</gene>
<dbReference type="InterPro" id="IPR006640">
    <property type="entry name" value="SprT-like_domain"/>
</dbReference>
<reference evidence="2" key="2">
    <citation type="submission" date="2022-04" db="EMBL/GenBank/DDBJ databases">
        <title>Antimicrobial genetic elements in methicillin-resistant Macrococcus armenti.</title>
        <authorList>
            <person name="Keller J.E."/>
            <person name="Schwendener S."/>
            <person name="Pantucek R."/>
            <person name="Perreten V."/>
        </authorList>
    </citation>
    <scope>NUCLEOTIDE SEQUENCE</scope>
    <source>
        <strain evidence="2">CCM 2609</strain>
    </source>
</reference>